<evidence type="ECO:0000313" key="3">
    <source>
        <dbReference type="Proteomes" id="UP001419268"/>
    </source>
</evidence>
<gene>
    <name evidence="2" type="ORF">Scep_009311</name>
</gene>
<organism evidence="2 3">
    <name type="scientific">Stephania cephalantha</name>
    <dbReference type="NCBI Taxonomy" id="152367"/>
    <lineage>
        <taxon>Eukaryota</taxon>
        <taxon>Viridiplantae</taxon>
        <taxon>Streptophyta</taxon>
        <taxon>Embryophyta</taxon>
        <taxon>Tracheophyta</taxon>
        <taxon>Spermatophyta</taxon>
        <taxon>Magnoliopsida</taxon>
        <taxon>Ranunculales</taxon>
        <taxon>Menispermaceae</taxon>
        <taxon>Menispermoideae</taxon>
        <taxon>Cissampelideae</taxon>
        <taxon>Stephania</taxon>
    </lineage>
</organism>
<name>A0AAP0PG49_9MAGN</name>
<evidence type="ECO:0000313" key="2">
    <source>
        <dbReference type="EMBL" id="KAK9139630.1"/>
    </source>
</evidence>
<dbReference type="Proteomes" id="UP001419268">
    <property type="component" value="Unassembled WGS sequence"/>
</dbReference>
<sequence>MVGAEPTAHKHTDRPSPSTTCSTPRPREGGSVGGGGARDCCPSMDRSARLH</sequence>
<feature type="region of interest" description="Disordered" evidence="1">
    <location>
        <begin position="1"/>
        <end position="51"/>
    </location>
</feature>
<evidence type="ECO:0000256" key="1">
    <source>
        <dbReference type="SAM" id="MobiDB-lite"/>
    </source>
</evidence>
<dbReference type="EMBL" id="JBBNAG010000004">
    <property type="protein sequence ID" value="KAK9139630.1"/>
    <property type="molecule type" value="Genomic_DNA"/>
</dbReference>
<accession>A0AAP0PG49</accession>
<protein>
    <submittedName>
        <fullName evidence="2">Uncharacterized protein</fullName>
    </submittedName>
</protein>
<feature type="compositionally biased region" description="Low complexity" evidence="1">
    <location>
        <begin position="15"/>
        <end position="24"/>
    </location>
</feature>
<proteinExistence type="predicted"/>
<dbReference type="AlphaFoldDB" id="A0AAP0PG49"/>
<comment type="caution">
    <text evidence="2">The sequence shown here is derived from an EMBL/GenBank/DDBJ whole genome shotgun (WGS) entry which is preliminary data.</text>
</comment>
<keyword evidence="3" id="KW-1185">Reference proteome</keyword>
<reference evidence="2 3" key="1">
    <citation type="submission" date="2024-01" db="EMBL/GenBank/DDBJ databases">
        <title>Genome assemblies of Stephania.</title>
        <authorList>
            <person name="Yang L."/>
        </authorList>
    </citation>
    <scope>NUCLEOTIDE SEQUENCE [LARGE SCALE GENOMIC DNA]</scope>
    <source>
        <strain evidence="2">JXDWG</strain>
        <tissue evidence="2">Leaf</tissue>
    </source>
</reference>